<dbReference type="SMART" id="SM00108">
    <property type="entry name" value="B_lectin"/>
    <property type="match status" value="1"/>
</dbReference>
<dbReference type="SUPFAM" id="SSF56112">
    <property type="entry name" value="Protein kinase-like (PK-like)"/>
    <property type="match status" value="1"/>
</dbReference>
<dbReference type="PROSITE" id="PS50927">
    <property type="entry name" value="BULB_LECTIN"/>
    <property type="match status" value="1"/>
</dbReference>
<evidence type="ECO:0000256" key="8">
    <source>
        <dbReference type="ARBA" id="ARBA00022840"/>
    </source>
</evidence>
<keyword evidence="5" id="KW-0732">Signal</keyword>
<dbReference type="InterPro" id="IPR001480">
    <property type="entry name" value="Bulb-type_lectin_dom"/>
</dbReference>
<dbReference type="PROSITE" id="PS00107">
    <property type="entry name" value="PROTEIN_KINASE_ATP"/>
    <property type="match status" value="1"/>
</dbReference>
<dbReference type="Pfam" id="PF08276">
    <property type="entry name" value="PAN_2"/>
    <property type="match status" value="1"/>
</dbReference>
<evidence type="ECO:0000256" key="4">
    <source>
        <dbReference type="ARBA" id="ARBA00022679"/>
    </source>
</evidence>
<dbReference type="Gene3D" id="3.50.4.10">
    <property type="entry name" value="Hepatocyte Growth Factor"/>
    <property type="match status" value="1"/>
</dbReference>
<feature type="binding site" evidence="15">
    <location>
        <position position="551"/>
    </location>
    <ligand>
        <name>ATP</name>
        <dbReference type="ChEBI" id="CHEBI:30616"/>
    </ligand>
</feature>
<name>A0AAN9MYC4_CANGL</name>
<keyword evidence="10" id="KW-0325">Glycoprotein</keyword>
<protein>
    <recommendedName>
        <fullName evidence="13">Receptor-like serine/threonine-protein kinase</fullName>
        <ecNumber evidence="13">2.7.11.1</ecNumber>
    </recommendedName>
</protein>
<dbReference type="CDD" id="cd14066">
    <property type="entry name" value="STKc_IRAK"/>
    <property type="match status" value="1"/>
</dbReference>
<keyword evidence="17" id="KW-1133">Transmembrane helix</keyword>
<evidence type="ECO:0000256" key="6">
    <source>
        <dbReference type="ARBA" id="ARBA00022741"/>
    </source>
</evidence>
<evidence type="ECO:0000256" key="11">
    <source>
        <dbReference type="ARBA" id="ARBA00047899"/>
    </source>
</evidence>
<dbReference type="InterPro" id="IPR000742">
    <property type="entry name" value="EGF"/>
</dbReference>
<dbReference type="PANTHER" id="PTHR27002">
    <property type="entry name" value="RECEPTOR-LIKE SERINE/THREONINE-PROTEIN KINASE SD1-8"/>
    <property type="match status" value="1"/>
</dbReference>
<dbReference type="GO" id="GO:0005524">
    <property type="term" value="F:ATP binding"/>
    <property type="evidence" value="ECO:0007669"/>
    <property type="project" value="UniProtKB-UniRule"/>
</dbReference>
<feature type="domain" description="EGF-like" evidence="19">
    <location>
        <begin position="295"/>
        <end position="333"/>
    </location>
</feature>
<dbReference type="GO" id="GO:0004674">
    <property type="term" value="F:protein serine/threonine kinase activity"/>
    <property type="evidence" value="ECO:0007669"/>
    <property type="project" value="UniProtKB-KW"/>
</dbReference>
<dbReference type="InterPro" id="IPR011009">
    <property type="entry name" value="Kinase-like_dom_sf"/>
</dbReference>
<evidence type="ECO:0000259" key="21">
    <source>
        <dbReference type="PROSITE" id="PS50948"/>
    </source>
</evidence>
<dbReference type="Gene3D" id="3.30.200.20">
    <property type="entry name" value="Phosphorylase Kinase, domain 1"/>
    <property type="match status" value="1"/>
</dbReference>
<dbReference type="EMBL" id="JAYMYQ010000001">
    <property type="protein sequence ID" value="KAK7362982.1"/>
    <property type="molecule type" value="Genomic_DNA"/>
</dbReference>
<reference evidence="22 23" key="1">
    <citation type="submission" date="2024-01" db="EMBL/GenBank/DDBJ databases">
        <title>The genomes of 5 underutilized Papilionoideae crops provide insights into root nodulation and disease resistanc.</title>
        <authorList>
            <person name="Jiang F."/>
        </authorList>
    </citation>
    <scope>NUCLEOTIDE SEQUENCE [LARGE SCALE GENOMIC DNA]</scope>
    <source>
        <strain evidence="22">LVBAO_FW01</strain>
        <tissue evidence="22">Leaves</tissue>
    </source>
</reference>
<proteinExistence type="inferred from homology"/>
<feature type="domain" description="Protein kinase" evidence="18">
    <location>
        <begin position="523"/>
        <end position="808"/>
    </location>
</feature>
<dbReference type="InterPro" id="IPR017441">
    <property type="entry name" value="Protein_kinase_ATP_BS"/>
</dbReference>
<dbReference type="PROSITE" id="PS50011">
    <property type="entry name" value="PROTEIN_KINASE_DOM"/>
    <property type="match status" value="1"/>
</dbReference>
<dbReference type="EC" id="2.7.11.1" evidence="13"/>
<feature type="domain" description="Apple" evidence="21">
    <location>
        <begin position="354"/>
        <end position="436"/>
    </location>
</feature>
<comment type="subcellular location">
    <subcellularLocation>
        <location evidence="1">Cell membrane</location>
        <topology evidence="1">Single-pass type I membrane protein</topology>
    </subcellularLocation>
</comment>
<evidence type="ECO:0000256" key="7">
    <source>
        <dbReference type="ARBA" id="ARBA00022777"/>
    </source>
</evidence>
<dbReference type="InterPro" id="IPR000858">
    <property type="entry name" value="S_locus_glycoprot_dom"/>
</dbReference>
<evidence type="ECO:0000256" key="9">
    <source>
        <dbReference type="ARBA" id="ARBA00023157"/>
    </source>
</evidence>
<organism evidence="22 23">
    <name type="scientific">Canavalia gladiata</name>
    <name type="common">Sword bean</name>
    <name type="synonym">Dolichos gladiatus</name>
    <dbReference type="NCBI Taxonomy" id="3824"/>
    <lineage>
        <taxon>Eukaryota</taxon>
        <taxon>Viridiplantae</taxon>
        <taxon>Streptophyta</taxon>
        <taxon>Embryophyta</taxon>
        <taxon>Tracheophyta</taxon>
        <taxon>Spermatophyta</taxon>
        <taxon>Magnoliopsida</taxon>
        <taxon>eudicotyledons</taxon>
        <taxon>Gunneridae</taxon>
        <taxon>Pentapetalae</taxon>
        <taxon>rosids</taxon>
        <taxon>fabids</taxon>
        <taxon>Fabales</taxon>
        <taxon>Fabaceae</taxon>
        <taxon>Papilionoideae</taxon>
        <taxon>50 kb inversion clade</taxon>
        <taxon>NPAAA clade</taxon>
        <taxon>indigoferoid/millettioid clade</taxon>
        <taxon>Phaseoleae</taxon>
        <taxon>Canavalia</taxon>
    </lineage>
</organism>
<dbReference type="CDD" id="cd00028">
    <property type="entry name" value="B_lectin"/>
    <property type="match status" value="1"/>
</dbReference>
<dbReference type="PANTHER" id="PTHR27002:SF981">
    <property type="entry name" value="NON-SPECIFIC SERINE_THREONINE PROTEIN KINASE"/>
    <property type="match status" value="1"/>
</dbReference>
<dbReference type="Pfam" id="PF01453">
    <property type="entry name" value="B_lectin"/>
    <property type="match status" value="1"/>
</dbReference>
<dbReference type="AlphaFoldDB" id="A0AAN9MYC4"/>
<keyword evidence="23" id="KW-1185">Reference proteome</keyword>
<dbReference type="PROSITE" id="PS50026">
    <property type="entry name" value="EGF_3"/>
    <property type="match status" value="1"/>
</dbReference>
<evidence type="ECO:0000259" key="20">
    <source>
        <dbReference type="PROSITE" id="PS50927"/>
    </source>
</evidence>
<comment type="caution">
    <text evidence="14">Lacks conserved residue(s) required for the propagation of feature annotation.</text>
</comment>
<dbReference type="CDD" id="cd01098">
    <property type="entry name" value="PAN_AP_plant"/>
    <property type="match status" value="1"/>
</dbReference>
<feature type="domain" description="Bulb-type lectin" evidence="20">
    <location>
        <begin position="33"/>
        <end position="158"/>
    </location>
</feature>
<keyword evidence="8 13" id="KW-0067">ATP-binding</keyword>
<keyword evidence="9" id="KW-1015">Disulfide bond</keyword>
<dbReference type="Pfam" id="PF00954">
    <property type="entry name" value="S_locus_glycop"/>
    <property type="match status" value="1"/>
</dbReference>
<dbReference type="InterPro" id="IPR008271">
    <property type="entry name" value="Ser/Thr_kinase_AS"/>
</dbReference>
<keyword evidence="2" id="KW-1003">Cell membrane</keyword>
<evidence type="ECO:0000256" key="13">
    <source>
        <dbReference type="PIRNR" id="PIRNR000641"/>
    </source>
</evidence>
<evidence type="ECO:0000313" key="22">
    <source>
        <dbReference type="EMBL" id="KAK7362982.1"/>
    </source>
</evidence>
<evidence type="ECO:0000256" key="1">
    <source>
        <dbReference type="ARBA" id="ARBA00004251"/>
    </source>
</evidence>
<evidence type="ECO:0000256" key="15">
    <source>
        <dbReference type="PROSITE-ProRule" id="PRU10141"/>
    </source>
</evidence>
<keyword evidence="7 13" id="KW-0418">Kinase</keyword>
<dbReference type="CDD" id="cd00054">
    <property type="entry name" value="EGF_CA"/>
    <property type="match status" value="1"/>
</dbReference>
<dbReference type="SMART" id="SM00220">
    <property type="entry name" value="S_TKc"/>
    <property type="match status" value="1"/>
</dbReference>
<evidence type="ECO:0000256" key="12">
    <source>
        <dbReference type="ARBA" id="ARBA00048679"/>
    </source>
</evidence>
<dbReference type="Proteomes" id="UP001367508">
    <property type="component" value="Unassembled WGS sequence"/>
</dbReference>
<keyword evidence="17" id="KW-0472">Membrane</keyword>
<dbReference type="InterPro" id="IPR001245">
    <property type="entry name" value="Ser-Thr/Tyr_kinase_cat_dom"/>
</dbReference>
<evidence type="ECO:0000256" key="10">
    <source>
        <dbReference type="ARBA" id="ARBA00023180"/>
    </source>
</evidence>
<dbReference type="Gene3D" id="1.10.510.10">
    <property type="entry name" value="Transferase(Phosphotransferase) domain 1"/>
    <property type="match status" value="1"/>
</dbReference>
<dbReference type="InterPro" id="IPR000719">
    <property type="entry name" value="Prot_kinase_dom"/>
</dbReference>
<dbReference type="FunFam" id="2.90.10.10:FF:000005">
    <property type="entry name" value="G-type lectin S-receptor-like serine/threonine-protein kinase"/>
    <property type="match status" value="1"/>
</dbReference>
<evidence type="ECO:0000256" key="5">
    <source>
        <dbReference type="ARBA" id="ARBA00022729"/>
    </source>
</evidence>
<dbReference type="PIRSF" id="PIRSF000641">
    <property type="entry name" value="SRK"/>
    <property type="match status" value="1"/>
</dbReference>
<comment type="catalytic activity">
    <reaction evidence="12 13">
        <text>L-seryl-[protein] + ATP = O-phospho-L-seryl-[protein] + ADP + H(+)</text>
        <dbReference type="Rhea" id="RHEA:17989"/>
        <dbReference type="Rhea" id="RHEA-COMP:9863"/>
        <dbReference type="Rhea" id="RHEA-COMP:11604"/>
        <dbReference type="ChEBI" id="CHEBI:15378"/>
        <dbReference type="ChEBI" id="CHEBI:29999"/>
        <dbReference type="ChEBI" id="CHEBI:30616"/>
        <dbReference type="ChEBI" id="CHEBI:83421"/>
        <dbReference type="ChEBI" id="CHEBI:456216"/>
        <dbReference type="EC" id="2.7.11.1"/>
    </reaction>
</comment>
<dbReference type="SMART" id="SM00473">
    <property type="entry name" value="PAN_AP"/>
    <property type="match status" value="1"/>
</dbReference>
<comment type="catalytic activity">
    <reaction evidence="11 13">
        <text>L-threonyl-[protein] + ATP = O-phospho-L-threonyl-[protein] + ADP + H(+)</text>
        <dbReference type="Rhea" id="RHEA:46608"/>
        <dbReference type="Rhea" id="RHEA-COMP:11060"/>
        <dbReference type="Rhea" id="RHEA-COMP:11605"/>
        <dbReference type="ChEBI" id="CHEBI:15378"/>
        <dbReference type="ChEBI" id="CHEBI:30013"/>
        <dbReference type="ChEBI" id="CHEBI:30616"/>
        <dbReference type="ChEBI" id="CHEBI:61977"/>
        <dbReference type="ChEBI" id="CHEBI:456216"/>
        <dbReference type="EC" id="2.7.11.1"/>
    </reaction>
</comment>
<evidence type="ECO:0000259" key="18">
    <source>
        <dbReference type="PROSITE" id="PS50011"/>
    </source>
</evidence>
<keyword evidence="14" id="KW-0245">EGF-like domain</keyword>
<dbReference type="GO" id="GO:0005886">
    <property type="term" value="C:plasma membrane"/>
    <property type="evidence" value="ECO:0007669"/>
    <property type="project" value="UniProtKB-SubCell"/>
</dbReference>
<dbReference type="Gene3D" id="2.90.10.10">
    <property type="entry name" value="Bulb-type lectin domain"/>
    <property type="match status" value="1"/>
</dbReference>
<feature type="transmembrane region" description="Helical" evidence="17">
    <location>
        <begin position="15"/>
        <end position="33"/>
    </location>
</feature>
<keyword evidence="3 13" id="KW-0723">Serine/threonine-protein kinase</keyword>
<evidence type="ECO:0000256" key="3">
    <source>
        <dbReference type="ARBA" id="ARBA00022527"/>
    </source>
</evidence>
<gene>
    <name evidence="22" type="ORF">VNO77_05107</name>
</gene>
<evidence type="ECO:0000259" key="19">
    <source>
        <dbReference type="PROSITE" id="PS50026"/>
    </source>
</evidence>
<dbReference type="SUPFAM" id="SSF51110">
    <property type="entry name" value="alpha-D-mannose-specific plant lectins"/>
    <property type="match status" value="1"/>
</dbReference>
<evidence type="ECO:0000256" key="14">
    <source>
        <dbReference type="PROSITE-ProRule" id="PRU00076"/>
    </source>
</evidence>
<dbReference type="PROSITE" id="PS00108">
    <property type="entry name" value="PROTEIN_KINASE_ST"/>
    <property type="match status" value="1"/>
</dbReference>
<dbReference type="InterPro" id="IPR003609">
    <property type="entry name" value="Pan_app"/>
</dbReference>
<dbReference type="PROSITE" id="PS50948">
    <property type="entry name" value="PAN"/>
    <property type="match status" value="1"/>
</dbReference>
<keyword evidence="6 13" id="KW-0547">Nucleotide-binding</keyword>
<evidence type="ECO:0000256" key="2">
    <source>
        <dbReference type="ARBA" id="ARBA00022475"/>
    </source>
</evidence>
<keyword evidence="17" id="KW-0812">Transmembrane</keyword>
<comment type="caution">
    <text evidence="22">The sequence shown here is derived from an EMBL/GenBank/DDBJ whole genome shotgun (WGS) entry which is preliminary data.</text>
</comment>
<evidence type="ECO:0000256" key="16">
    <source>
        <dbReference type="SAM" id="MobiDB-lite"/>
    </source>
</evidence>
<dbReference type="InterPro" id="IPR024171">
    <property type="entry name" value="SRK-like_kinase"/>
</dbReference>
<sequence>MHSAIYLLCSHEHNIWLLNSFVLFLIFSFCTCSDTISADKAIRDGELLVSKDKTFALGFFSPGKSTSRYVGIWYNNLSEKTVVWVANRDNPINDTSGVLSINSHGNLVIHHNYTTFPVWSTNVSLSQSNTTNVIAQLSDIANLVLILNHTKAVIWQSFDHPTDTLLPYLKIGFDKRTNQSWFLQSSKTDDDPGTGSYTFKFSTTGKPQLFLYNQNLPVYRAGSWNGRFFTGVPNMIRQESTLKFSFVEDENQAAFSFYPLDRSRIYRGIIQKPTFYQGFIWDNQKDQWSRYWSAPTSQCDNYGTCGPNSNCDPLDFDDFRCICLPGFKPKSPNDWYENKVSTGGCVRKQDASVCGNGEGFVKVEGLKIPDTSLAIVKGGLSLEQCEKECLRNCSCTAYAVSDVRNDGSGCLSWHGNLIDTVKLSAQGQDLFVRVDAVELAIYNRKTKGGLGKKRMAAILVASVLAGVLLLSSVYYLWKRKSEDEMIRHLNQDSLTEENDVQSNTHPNLPFYSFKVIMAATRNFGHENKLGQGGFGSVYKGCLVNGQEIAVKRLSEDSGQGTKEFKNEVTLLVKLQHRNLVKLLGCCFEREERMLIYEYLPNKSLDFIIFDENQRSSLVWDKRFEIILGIARGVLYLHQDSRLKIIHRDLKASNVLLDAAMNPKISDFGMARIFGEDQIQARTNRVVGTYGYMSPEYAMEGRYSTKSDVFSFGILLLEIIAGKRNTDSEIGRASLNLIGYAWMLWTEGKALDIVDSTLGQSYPSALVLRCIQIGLLCVQENATNRPSMLEVVFMLGNETPLCPPLKPAFLFVGNQNLQESSTSRGGSSINEVTETTISAR</sequence>
<dbReference type="InterPro" id="IPR036426">
    <property type="entry name" value="Bulb-type_lectin_dom_sf"/>
</dbReference>
<dbReference type="Pfam" id="PF07714">
    <property type="entry name" value="PK_Tyr_Ser-Thr"/>
    <property type="match status" value="1"/>
</dbReference>
<dbReference type="GO" id="GO:0048544">
    <property type="term" value="P:recognition of pollen"/>
    <property type="evidence" value="ECO:0007669"/>
    <property type="project" value="InterPro"/>
</dbReference>
<evidence type="ECO:0000313" key="23">
    <source>
        <dbReference type="Proteomes" id="UP001367508"/>
    </source>
</evidence>
<dbReference type="FunFam" id="1.10.510.10:FF:000060">
    <property type="entry name" value="G-type lectin S-receptor-like serine/threonine-protein kinase"/>
    <property type="match status" value="1"/>
</dbReference>
<accession>A0AAN9MYC4</accession>
<evidence type="ECO:0000256" key="17">
    <source>
        <dbReference type="SAM" id="Phobius"/>
    </source>
</evidence>
<keyword evidence="4 13" id="KW-0808">Transferase</keyword>
<dbReference type="FunFam" id="3.30.200.20:FF:000195">
    <property type="entry name" value="G-type lectin S-receptor-like serine/threonine-protein kinase"/>
    <property type="match status" value="1"/>
</dbReference>
<feature type="transmembrane region" description="Helical" evidence="17">
    <location>
        <begin position="455"/>
        <end position="477"/>
    </location>
</feature>
<feature type="region of interest" description="Disordered" evidence="16">
    <location>
        <begin position="817"/>
        <end position="839"/>
    </location>
</feature>
<comment type="similarity">
    <text evidence="13">Belongs to the protein kinase superfamily. Ser/Thr protein kinase family.</text>
</comment>